<dbReference type="Proteomes" id="UP000748025">
    <property type="component" value="Unassembled WGS sequence"/>
</dbReference>
<proteinExistence type="predicted"/>
<keyword evidence="5" id="KW-1185">Reference proteome</keyword>
<comment type="caution">
    <text evidence="4">The sequence shown here is derived from an EMBL/GenBank/DDBJ whole genome shotgun (WGS) entry which is preliminary data.</text>
</comment>
<dbReference type="Pfam" id="PF03476">
    <property type="entry name" value="MOSC_N"/>
    <property type="match status" value="1"/>
</dbReference>
<feature type="compositionally biased region" description="Polar residues" evidence="1">
    <location>
        <begin position="108"/>
        <end position="125"/>
    </location>
</feature>
<dbReference type="AlphaFoldDB" id="A0A9P7N8H5"/>
<dbReference type="EMBL" id="SRPW01001475">
    <property type="protein sequence ID" value="KAG6000989.1"/>
    <property type="molecule type" value="Genomic_DNA"/>
</dbReference>
<name>A0A9P7N8H5_9HYPO</name>
<evidence type="ECO:0000256" key="1">
    <source>
        <dbReference type="SAM" id="MobiDB-lite"/>
    </source>
</evidence>
<feature type="non-terminal residue" evidence="4">
    <location>
        <position position="341"/>
    </location>
</feature>
<evidence type="ECO:0000256" key="2">
    <source>
        <dbReference type="SAM" id="Phobius"/>
    </source>
</evidence>
<dbReference type="SUPFAM" id="SSF141673">
    <property type="entry name" value="MOSC N-terminal domain-like"/>
    <property type="match status" value="1"/>
</dbReference>
<sequence>MSCRRRDDEEYYSSIWHSPEHRSIQSSKIHCRNLEDELTTRAGVTKMTDSSALDSEPIRQFDYAAGFLVAVTIVVFLVPILMIFPPMPVEPGDALRQTHGKLGRPSRHSNLQNRHMSDQQPQEGSRPTIKSLFIYPIKSCRGVELDRSKVLPTGLEYDRLFMFAQLKPRAAHSGNQAEQNHSWQFLSQRQLPRLANVKVDVWLPDANKKSRQLGHLDGKFLVVRFPWQAPGWRGIMHLLATKFTRGWRAVPEKQFLLPLEFPSQREIELRSYDFADINIWVDVTRALNMSKDLPPQLAMYLGAKHQLALFRSDPSSRRQVFRCAPRQETLGYQPVVNFQDA</sequence>
<accession>A0A9P7N8H5</accession>
<keyword evidence="2" id="KW-1133">Transmembrane helix</keyword>
<dbReference type="InterPro" id="IPR005303">
    <property type="entry name" value="MOCOS_middle"/>
</dbReference>
<dbReference type="OrthoDB" id="17255at2759"/>
<keyword evidence="2" id="KW-0472">Membrane</keyword>
<feature type="transmembrane region" description="Helical" evidence="2">
    <location>
        <begin position="63"/>
        <end position="84"/>
    </location>
</feature>
<reference evidence="4" key="1">
    <citation type="journal article" date="2020" name="bioRxiv">
        <title>Whole genome comparisons of ergot fungi reveals the divergence and evolution of species within the genus Claviceps are the result of varying mechanisms driving genome evolution and host range expansion.</title>
        <authorList>
            <person name="Wyka S.A."/>
            <person name="Mondo S.J."/>
            <person name="Liu M."/>
            <person name="Dettman J."/>
            <person name="Nalam V."/>
            <person name="Broders K.D."/>
        </authorList>
    </citation>
    <scope>NUCLEOTIDE SEQUENCE</scope>
    <source>
        <strain evidence="4">CCC 602</strain>
    </source>
</reference>
<gene>
    <name evidence="4" type="ORF">E4U43_001444</name>
</gene>
<feature type="region of interest" description="Disordered" evidence="1">
    <location>
        <begin position="96"/>
        <end position="126"/>
    </location>
</feature>
<feature type="compositionally biased region" description="Basic residues" evidence="1">
    <location>
        <begin position="98"/>
        <end position="107"/>
    </location>
</feature>
<evidence type="ECO:0000313" key="5">
    <source>
        <dbReference type="Proteomes" id="UP000748025"/>
    </source>
</evidence>
<protein>
    <recommendedName>
        <fullName evidence="3">Molybdenum cofactor sulfurase middle domain-containing protein</fullName>
    </recommendedName>
</protein>
<evidence type="ECO:0000259" key="3">
    <source>
        <dbReference type="Pfam" id="PF03476"/>
    </source>
</evidence>
<feature type="domain" description="Molybdenum cofactor sulfurase middle" evidence="3">
    <location>
        <begin position="128"/>
        <end position="201"/>
    </location>
</feature>
<organism evidence="4 5">
    <name type="scientific">Claviceps pusilla</name>
    <dbReference type="NCBI Taxonomy" id="123648"/>
    <lineage>
        <taxon>Eukaryota</taxon>
        <taxon>Fungi</taxon>
        <taxon>Dikarya</taxon>
        <taxon>Ascomycota</taxon>
        <taxon>Pezizomycotina</taxon>
        <taxon>Sordariomycetes</taxon>
        <taxon>Hypocreomycetidae</taxon>
        <taxon>Hypocreales</taxon>
        <taxon>Clavicipitaceae</taxon>
        <taxon>Claviceps</taxon>
    </lineage>
</organism>
<evidence type="ECO:0000313" key="4">
    <source>
        <dbReference type="EMBL" id="KAG6000989.1"/>
    </source>
</evidence>
<keyword evidence="2" id="KW-0812">Transmembrane</keyword>